<gene>
    <name evidence="1" type="ORF">ADL12_33250</name>
</gene>
<dbReference type="Proteomes" id="UP000053923">
    <property type="component" value="Unassembled WGS sequence"/>
</dbReference>
<keyword evidence="2" id="KW-1185">Reference proteome</keyword>
<sequence>MPFDEEELRLDRACGPGGDGHWRSWITVHVDAGALRRLGLHPDQPTSVVGFPSPPGWWHAAGERYARLRSAKTPAS</sequence>
<accession>A0A101JFX6</accession>
<organism evidence="1 2">
    <name type="scientific">Streptomyces regalis</name>
    <dbReference type="NCBI Taxonomy" id="68262"/>
    <lineage>
        <taxon>Bacteria</taxon>
        <taxon>Bacillati</taxon>
        <taxon>Actinomycetota</taxon>
        <taxon>Actinomycetes</taxon>
        <taxon>Kitasatosporales</taxon>
        <taxon>Streptomycetaceae</taxon>
        <taxon>Streptomyces</taxon>
    </lineage>
</organism>
<evidence type="ECO:0000313" key="1">
    <source>
        <dbReference type="EMBL" id="KUL26063.1"/>
    </source>
</evidence>
<dbReference type="OrthoDB" id="4315881at2"/>
<proteinExistence type="predicted"/>
<dbReference type="RefSeq" id="WP_062709009.1">
    <property type="nucleotide sequence ID" value="NZ_LLZG01000364.1"/>
</dbReference>
<comment type="caution">
    <text evidence="1">The sequence shown here is derived from an EMBL/GenBank/DDBJ whole genome shotgun (WGS) entry which is preliminary data.</text>
</comment>
<evidence type="ECO:0000313" key="2">
    <source>
        <dbReference type="Proteomes" id="UP000053923"/>
    </source>
</evidence>
<dbReference type="EMBL" id="LLZG01000364">
    <property type="protein sequence ID" value="KUL26063.1"/>
    <property type="molecule type" value="Genomic_DNA"/>
</dbReference>
<protein>
    <submittedName>
        <fullName evidence="1">Uncharacterized protein</fullName>
    </submittedName>
</protein>
<name>A0A101JFX6_9ACTN</name>
<dbReference type="AlphaFoldDB" id="A0A101JFX6"/>
<reference evidence="2" key="1">
    <citation type="submission" date="2015-10" db="EMBL/GenBank/DDBJ databases">
        <authorList>
            <person name="Ju K.-S."/>
            <person name="Doroghazi J.R."/>
            <person name="Metcalf W.W."/>
        </authorList>
    </citation>
    <scope>NUCLEOTIDE SEQUENCE [LARGE SCALE GENOMIC DNA]</scope>
    <source>
        <strain evidence="2">NRRL 3151</strain>
    </source>
</reference>